<comment type="caution">
    <text evidence="1">The sequence shown here is derived from an EMBL/GenBank/DDBJ whole genome shotgun (WGS) entry which is preliminary data.</text>
</comment>
<dbReference type="AlphaFoldDB" id="A0A2V3IDD7"/>
<dbReference type="InterPro" id="IPR040415">
    <property type="entry name" value="SETD9"/>
</dbReference>
<dbReference type="OrthoDB" id="442460at2759"/>
<evidence type="ECO:0000313" key="2">
    <source>
        <dbReference type="Proteomes" id="UP000247409"/>
    </source>
</evidence>
<dbReference type="PANTHER" id="PTHR33524:SF1">
    <property type="entry name" value="SET DOMAIN-CONTAINING PROTEIN"/>
    <property type="match status" value="1"/>
</dbReference>
<dbReference type="Gene3D" id="2.170.270.10">
    <property type="entry name" value="SET domain"/>
    <property type="match status" value="1"/>
</dbReference>
<protein>
    <recommendedName>
        <fullName evidence="3">SET domain-containing protein</fullName>
    </recommendedName>
</protein>
<reference evidence="1 2" key="1">
    <citation type="journal article" date="2018" name="Mol. Biol. Evol.">
        <title>Analysis of the draft genome of the red seaweed Gracilariopsis chorda provides insights into genome size evolution in Rhodophyta.</title>
        <authorList>
            <person name="Lee J."/>
            <person name="Yang E.C."/>
            <person name="Graf L."/>
            <person name="Yang J.H."/>
            <person name="Qiu H."/>
            <person name="Zel Zion U."/>
            <person name="Chan C.X."/>
            <person name="Stephens T.G."/>
            <person name="Weber A.P.M."/>
            <person name="Boo G.H."/>
            <person name="Boo S.M."/>
            <person name="Kim K.M."/>
            <person name="Shin Y."/>
            <person name="Jung M."/>
            <person name="Lee S.J."/>
            <person name="Yim H.S."/>
            <person name="Lee J.H."/>
            <person name="Bhattacharya D."/>
            <person name="Yoon H.S."/>
        </authorList>
    </citation>
    <scope>NUCLEOTIDE SEQUENCE [LARGE SCALE GENOMIC DNA]</scope>
    <source>
        <strain evidence="1 2">SKKU-2015</strain>
        <tissue evidence="1">Whole body</tissue>
    </source>
</reference>
<gene>
    <name evidence="1" type="ORF">BWQ96_10203</name>
</gene>
<sequence length="304" mass="34091">MLQALLSRLRTLRAPRSPSGRAQQLQHDAERLYAVLNNSASNPSVEQLAHTLNKHLQHEVHRVFHATYKALLDGSTPLQTGVQLRLGYVPLVQSSRVQGAGNGLFVRGEARAGSLLAVFPGLFFNMSDVPSQLSDLAIARYDGVIIDSSHPISINVPSQQQDERGNDVATGQMEHPFATAHYANHGMPNALQFMIDVPRNSLPSHMYDLVPVRAAPKQRSMLSILDKWADLAFIQRVSGSELYTKQGEHVLKTVGLLALRDIHDGEEIRFNYRFNPQAKQLPHWYTDPEPEVSKRRWQQSSVLW</sequence>
<name>A0A2V3IDD7_9FLOR</name>
<dbReference type="EMBL" id="NBIV01000360">
    <property type="protein sequence ID" value="PXF40077.1"/>
    <property type="molecule type" value="Genomic_DNA"/>
</dbReference>
<evidence type="ECO:0008006" key="3">
    <source>
        <dbReference type="Google" id="ProtNLM"/>
    </source>
</evidence>
<organism evidence="1 2">
    <name type="scientific">Gracilariopsis chorda</name>
    <dbReference type="NCBI Taxonomy" id="448386"/>
    <lineage>
        <taxon>Eukaryota</taxon>
        <taxon>Rhodophyta</taxon>
        <taxon>Florideophyceae</taxon>
        <taxon>Rhodymeniophycidae</taxon>
        <taxon>Gracilariales</taxon>
        <taxon>Gracilariaceae</taxon>
        <taxon>Gracilariopsis</taxon>
    </lineage>
</organism>
<keyword evidence="2" id="KW-1185">Reference proteome</keyword>
<dbReference type="Proteomes" id="UP000247409">
    <property type="component" value="Unassembled WGS sequence"/>
</dbReference>
<dbReference type="PANTHER" id="PTHR33524">
    <property type="entry name" value="C5ORF35"/>
    <property type="match status" value="1"/>
</dbReference>
<dbReference type="SUPFAM" id="SSF82199">
    <property type="entry name" value="SET domain"/>
    <property type="match status" value="1"/>
</dbReference>
<accession>A0A2V3IDD7</accession>
<dbReference type="InterPro" id="IPR046341">
    <property type="entry name" value="SET_dom_sf"/>
</dbReference>
<proteinExistence type="predicted"/>
<evidence type="ECO:0000313" key="1">
    <source>
        <dbReference type="EMBL" id="PXF40077.1"/>
    </source>
</evidence>